<accession>A0A8X6XZE2</accession>
<proteinExistence type="predicted"/>
<dbReference type="Proteomes" id="UP000886998">
    <property type="component" value="Unassembled WGS sequence"/>
</dbReference>
<feature type="region of interest" description="Disordered" evidence="1">
    <location>
        <begin position="1"/>
        <end position="20"/>
    </location>
</feature>
<dbReference type="AlphaFoldDB" id="A0A8X6XZE2"/>
<keyword evidence="3" id="KW-1185">Reference proteome</keyword>
<comment type="caution">
    <text evidence="2">The sequence shown here is derived from an EMBL/GenBank/DDBJ whole genome shotgun (WGS) entry which is preliminary data.</text>
</comment>
<evidence type="ECO:0000313" key="2">
    <source>
        <dbReference type="EMBL" id="GFY60176.1"/>
    </source>
</evidence>
<gene>
    <name evidence="2" type="ORF">TNIN_433571</name>
</gene>
<protein>
    <submittedName>
        <fullName evidence="2">Uncharacterized protein</fullName>
    </submittedName>
</protein>
<reference evidence="2" key="1">
    <citation type="submission" date="2020-08" db="EMBL/GenBank/DDBJ databases">
        <title>Multicomponent nature underlies the extraordinary mechanical properties of spider dragline silk.</title>
        <authorList>
            <person name="Kono N."/>
            <person name="Nakamura H."/>
            <person name="Mori M."/>
            <person name="Yoshida Y."/>
            <person name="Ohtoshi R."/>
            <person name="Malay A.D."/>
            <person name="Moran D.A.P."/>
            <person name="Tomita M."/>
            <person name="Numata K."/>
            <person name="Arakawa K."/>
        </authorList>
    </citation>
    <scope>NUCLEOTIDE SEQUENCE</scope>
</reference>
<evidence type="ECO:0000256" key="1">
    <source>
        <dbReference type="SAM" id="MobiDB-lite"/>
    </source>
</evidence>
<name>A0A8X6XZE2_9ARAC</name>
<sequence>MRKSLMRQGGEQRPLKRYGRTGEAVSAEFLALDNERKPFKRTRFKSPEDHGAEYSHSYRSVVLKLCSSFYSTNQTPPLIGG</sequence>
<evidence type="ECO:0000313" key="3">
    <source>
        <dbReference type="Proteomes" id="UP000886998"/>
    </source>
</evidence>
<dbReference type="EMBL" id="BMAV01013023">
    <property type="protein sequence ID" value="GFY60176.1"/>
    <property type="molecule type" value="Genomic_DNA"/>
</dbReference>
<organism evidence="2 3">
    <name type="scientific">Trichonephila inaurata madagascariensis</name>
    <dbReference type="NCBI Taxonomy" id="2747483"/>
    <lineage>
        <taxon>Eukaryota</taxon>
        <taxon>Metazoa</taxon>
        <taxon>Ecdysozoa</taxon>
        <taxon>Arthropoda</taxon>
        <taxon>Chelicerata</taxon>
        <taxon>Arachnida</taxon>
        <taxon>Araneae</taxon>
        <taxon>Araneomorphae</taxon>
        <taxon>Entelegynae</taxon>
        <taxon>Araneoidea</taxon>
        <taxon>Nephilidae</taxon>
        <taxon>Trichonephila</taxon>
        <taxon>Trichonephila inaurata</taxon>
    </lineage>
</organism>